<comment type="function">
    <text evidence="7">Mechanosensitive channel that participates in the regulation of osmotic pressure changes within the cell, opening in response to stretch forces in the membrane lipid bilayer, without the need for other proteins. Contributes to normal resistance to hypoosmotic shock. Forms an ion channel of 1.0 nanosiemens conductance with a slight preference for anions.</text>
</comment>
<keyword evidence="7" id="KW-0406">Ion transport</keyword>
<dbReference type="SUPFAM" id="SSF50182">
    <property type="entry name" value="Sm-like ribonucleoproteins"/>
    <property type="match status" value="1"/>
</dbReference>
<gene>
    <name evidence="10" type="ORF">SAMN05660686_04731</name>
</gene>
<dbReference type="InterPro" id="IPR023408">
    <property type="entry name" value="MscS_beta-dom_sf"/>
</dbReference>
<dbReference type="InterPro" id="IPR011014">
    <property type="entry name" value="MscS_channel_TM-2"/>
</dbReference>
<comment type="subunit">
    <text evidence="7">Homoheptamer.</text>
</comment>
<dbReference type="SUPFAM" id="SSF82861">
    <property type="entry name" value="Mechanosensitive channel protein MscS (YggB), transmembrane region"/>
    <property type="match status" value="1"/>
</dbReference>
<evidence type="ECO:0000313" key="10">
    <source>
        <dbReference type="EMBL" id="SDG52701.1"/>
    </source>
</evidence>
<dbReference type="InterPro" id="IPR007055">
    <property type="entry name" value="BON_dom"/>
</dbReference>
<keyword evidence="3" id="KW-1003">Cell membrane</keyword>
<proteinExistence type="inferred from homology"/>
<feature type="domain" description="BON" evidence="9">
    <location>
        <begin position="71"/>
        <end position="137"/>
    </location>
</feature>
<dbReference type="Gene3D" id="3.30.70.100">
    <property type="match status" value="1"/>
</dbReference>
<evidence type="ECO:0000256" key="5">
    <source>
        <dbReference type="ARBA" id="ARBA00022989"/>
    </source>
</evidence>
<comment type="caution">
    <text evidence="10">The sequence shown here is derived from an EMBL/GenBank/DDBJ whole genome shotgun (WGS) entry which is preliminary data.</text>
</comment>
<evidence type="ECO:0000256" key="4">
    <source>
        <dbReference type="ARBA" id="ARBA00022692"/>
    </source>
</evidence>
<keyword evidence="4 7" id="KW-0812">Transmembrane</keyword>
<dbReference type="Gene3D" id="3.30.1340.30">
    <property type="match status" value="1"/>
</dbReference>
<keyword evidence="7" id="KW-0997">Cell inner membrane</keyword>
<dbReference type="Pfam" id="PF21082">
    <property type="entry name" value="MS_channel_3rd"/>
    <property type="match status" value="1"/>
</dbReference>
<evidence type="ECO:0000256" key="8">
    <source>
        <dbReference type="SAM" id="MobiDB-lite"/>
    </source>
</evidence>
<keyword evidence="5 7" id="KW-1133">Transmembrane helix</keyword>
<dbReference type="PANTHER" id="PTHR30221:SF1">
    <property type="entry name" value="SMALL-CONDUCTANCE MECHANOSENSITIVE CHANNEL"/>
    <property type="match status" value="1"/>
</dbReference>
<dbReference type="Gene3D" id="2.30.30.60">
    <property type="match status" value="1"/>
</dbReference>
<name>A0A8G2BMC6_9PROT</name>
<dbReference type="InterPro" id="IPR010920">
    <property type="entry name" value="LSM_dom_sf"/>
</dbReference>
<dbReference type="Proteomes" id="UP000198615">
    <property type="component" value="Unassembled WGS sequence"/>
</dbReference>
<evidence type="ECO:0000256" key="6">
    <source>
        <dbReference type="ARBA" id="ARBA00023136"/>
    </source>
</evidence>
<feature type="transmembrane region" description="Helical" evidence="7">
    <location>
        <begin position="227"/>
        <end position="246"/>
    </location>
</feature>
<evidence type="ECO:0000259" key="9">
    <source>
        <dbReference type="PROSITE" id="PS50914"/>
    </source>
</evidence>
<dbReference type="EMBL" id="FNBW01000020">
    <property type="protein sequence ID" value="SDG52701.1"/>
    <property type="molecule type" value="Genomic_DNA"/>
</dbReference>
<feature type="compositionally biased region" description="Low complexity" evidence="8">
    <location>
        <begin position="444"/>
        <end position="458"/>
    </location>
</feature>
<dbReference type="SUPFAM" id="SSF82689">
    <property type="entry name" value="Mechanosensitive channel protein MscS (YggB), C-terminal domain"/>
    <property type="match status" value="1"/>
</dbReference>
<feature type="region of interest" description="Disordered" evidence="8">
    <location>
        <begin position="424"/>
        <end position="494"/>
    </location>
</feature>
<keyword evidence="7" id="KW-0407">Ion channel</keyword>
<dbReference type="InterPro" id="IPR049278">
    <property type="entry name" value="MS_channel_C"/>
</dbReference>
<reference evidence="10 11" key="1">
    <citation type="submission" date="2016-10" db="EMBL/GenBank/DDBJ databases">
        <authorList>
            <person name="Varghese N."/>
            <person name="Submissions S."/>
        </authorList>
    </citation>
    <scope>NUCLEOTIDE SEQUENCE [LARGE SCALE GENOMIC DNA]</scope>
    <source>
        <strain evidence="10 11">DSM 18839</strain>
    </source>
</reference>
<evidence type="ECO:0000256" key="3">
    <source>
        <dbReference type="ARBA" id="ARBA00022475"/>
    </source>
</evidence>
<feature type="transmembrane region" description="Helical" evidence="7">
    <location>
        <begin position="201"/>
        <end position="221"/>
    </location>
</feature>
<dbReference type="GO" id="GO:0008381">
    <property type="term" value="F:mechanosensitive monoatomic ion channel activity"/>
    <property type="evidence" value="ECO:0007669"/>
    <property type="project" value="InterPro"/>
</dbReference>
<dbReference type="PANTHER" id="PTHR30221">
    <property type="entry name" value="SMALL-CONDUCTANCE MECHANOSENSITIVE CHANNEL"/>
    <property type="match status" value="1"/>
</dbReference>
<organism evidence="10 11">
    <name type="scientific">Thalassobaculum litoreum DSM 18839</name>
    <dbReference type="NCBI Taxonomy" id="1123362"/>
    <lineage>
        <taxon>Bacteria</taxon>
        <taxon>Pseudomonadati</taxon>
        <taxon>Pseudomonadota</taxon>
        <taxon>Alphaproteobacteria</taxon>
        <taxon>Rhodospirillales</taxon>
        <taxon>Thalassobaculaceae</taxon>
        <taxon>Thalassobaculum</taxon>
    </lineage>
</organism>
<dbReference type="InterPro" id="IPR045275">
    <property type="entry name" value="MscS_archaea/bacteria_type"/>
</dbReference>
<dbReference type="Pfam" id="PF00924">
    <property type="entry name" value="MS_channel_2nd"/>
    <property type="match status" value="1"/>
</dbReference>
<evidence type="ECO:0000256" key="7">
    <source>
        <dbReference type="RuleBase" id="RU369025"/>
    </source>
</evidence>
<feature type="compositionally biased region" description="Pro residues" evidence="8">
    <location>
        <begin position="433"/>
        <end position="443"/>
    </location>
</feature>
<dbReference type="InterPro" id="IPR011066">
    <property type="entry name" value="MscS_channel_C_sf"/>
</dbReference>
<keyword evidence="6 7" id="KW-0472">Membrane</keyword>
<evidence type="ECO:0000256" key="1">
    <source>
        <dbReference type="ARBA" id="ARBA00004651"/>
    </source>
</evidence>
<feature type="transmembrane region" description="Helical" evidence="7">
    <location>
        <begin position="22"/>
        <end position="43"/>
    </location>
</feature>
<dbReference type="AlphaFoldDB" id="A0A8G2BMC6"/>
<dbReference type="Pfam" id="PF04972">
    <property type="entry name" value="BON"/>
    <property type="match status" value="1"/>
</dbReference>
<keyword evidence="11" id="KW-1185">Reference proteome</keyword>
<dbReference type="GO" id="GO:0005886">
    <property type="term" value="C:plasma membrane"/>
    <property type="evidence" value="ECO:0007669"/>
    <property type="project" value="UniProtKB-SubCell"/>
</dbReference>
<protein>
    <recommendedName>
        <fullName evidence="7">Small-conductance mechanosensitive channel</fullName>
    </recommendedName>
</protein>
<comment type="similarity">
    <text evidence="2 7">Belongs to the MscS (TC 1.A.23) family.</text>
</comment>
<evidence type="ECO:0000256" key="2">
    <source>
        <dbReference type="ARBA" id="ARBA00008017"/>
    </source>
</evidence>
<accession>A0A8G2BMC6</accession>
<dbReference type="InterPro" id="IPR006685">
    <property type="entry name" value="MscS_channel_2nd"/>
</dbReference>
<dbReference type="PROSITE" id="PS50914">
    <property type="entry name" value="BON"/>
    <property type="match status" value="1"/>
</dbReference>
<sequence>MNAGCGGIGWCRPTRPTTRSRIFLTVLHLLVAASFLVGMPAGLAPALAQGASGVDAPSEAPRAIAVEPVARDDAIAKRIDSILDATGWYRGVEVQAREGVVFLDGSTQSDEHRTWARNLAANTQDVVAVVNRITVTPKSDWSFAPALNEVRALIYKAVASLPLIALALVILPIAFYAAVLIGRVVDWALSRQVDSPFLRSVIARTVSIPVFLIGLYIVLQVAGLTQLALSLLGGAGVVGIIVGFAFRDIAENFLASLLLSIRQPFRRGDYIAVGGQEGTVQSMNTRSTLLLSREGNHIQIPNASVFKSTIVNFSAAAARQEFLEIGIGYEVSVAAAQEIVRRVLAGHTAVLAEPEEPLVLVHSLGSATVNLRAYFWFDGQAYSVLKIRSALLRLIKKALTEAGISMPDEAREVIFPQGVPIISMDGGSGTTPSPGPASRPPEPSAAAPAKESGAPATASEGDLENDTESVERHAAGADIPEASQDLLADGDRRL</sequence>
<dbReference type="Gene3D" id="1.10.287.1260">
    <property type="match status" value="1"/>
</dbReference>
<feature type="transmembrane region" description="Helical" evidence="7">
    <location>
        <begin position="163"/>
        <end position="189"/>
    </location>
</feature>
<evidence type="ECO:0000313" key="11">
    <source>
        <dbReference type="Proteomes" id="UP000198615"/>
    </source>
</evidence>
<comment type="subcellular location">
    <subcellularLocation>
        <location evidence="7">Cell inner membrane</location>
        <topology evidence="7">Multi-pass membrane protein</topology>
    </subcellularLocation>
    <subcellularLocation>
        <location evidence="1">Cell membrane</location>
        <topology evidence="1">Multi-pass membrane protein</topology>
    </subcellularLocation>
</comment>
<keyword evidence="7" id="KW-0813">Transport</keyword>